<gene>
    <name evidence="3" type="ORF">COCCU_03970</name>
</gene>
<feature type="transmembrane region" description="Helical" evidence="2">
    <location>
        <begin position="68"/>
        <end position="90"/>
    </location>
</feature>
<protein>
    <submittedName>
        <fullName evidence="3">Uncharacterized protein</fullName>
    </submittedName>
</protein>
<feature type="region of interest" description="Disordered" evidence="1">
    <location>
        <begin position="112"/>
        <end position="157"/>
    </location>
</feature>
<keyword evidence="2" id="KW-0472">Membrane</keyword>
<reference evidence="3 4" key="1">
    <citation type="submission" date="2019-11" db="EMBL/GenBank/DDBJ databases">
        <title>Complete genome sequence of Corynebacterium kalinowskii 1959, a novel Corynebacterium species isolated from soil of a small paddock in Vilsendorf, Germany.</title>
        <authorList>
            <person name="Schaffert L."/>
            <person name="Ruwe M."/>
            <person name="Milse J."/>
            <person name="Hanuschka K."/>
            <person name="Ortseifen V."/>
            <person name="Droste J."/>
            <person name="Brandt D."/>
            <person name="Schlueter L."/>
            <person name="Kutter Y."/>
            <person name="Vinke S."/>
            <person name="Viehoefer P."/>
            <person name="Jacob L."/>
            <person name="Luebke N.-C."/>
            <person name="Schulte-Berndt E."/>
            <person name="Hain C."/>
            <person name="Linder M."/>
            <person name="Schmidt P."/>
            <person name="Wollenschlaeger L."/>
            <person name="Luttermann T."/>
            <person name="Thieme E."/>
            <person name="Hassa J."/>
            <person name="Haak M."/>
            <person name="Wittchen M."/>
            <person name="Mentz A."/>
            <person name="Persicke M."/>
            <person name="Busche T."/>
            <person name="Ruckert C."/>
        </authorList>
    </citation>
    <scope>NUCLEOTIDE SEQUENCE [LARGE SCALE GENOMIC DNA]</scope>
    <source>
        <strain evidence="3 4">2039</strain>
    </source>
</reference>
<evidence type="ECO:0000256" key="1">
    <source>
        <dbReference type="SAM" id="MobiDB-lite"/>
    </source>
</evidence>
<feature type="compositionally biased region" description="Low complexity" evidence="1">
    <location>
        <begin position="31"/>
        <end position="56"/>
    </location>
</feature>
<keyword evidence="2" id="KW-1133">Transmembrane helix</keyword>
<dbReference type="AlphaFoldDB" id="A0A6B8VMM1"/>
<keyword evidence="4" id="KW-1185">Reference proteome</keyword>
<sequence length="225" mass="22844" precursor="true">MSANDPHGWGTPLPSGPSQGGGNPMNPFVNQGQPPAQHFPQPQQPPYQQGPQYQGMPGPGKSGSTMKLVLIILAAVLVLAAIVGTSFWFFGSRGSSGSSGAPVQVTVTTVVPPESIPAPDPAPSGGSRPANPSLPGGAVAANSSARNGNPGGDFNNAYTGSSVTSQPFANSVRDVFALNYVNTGQTSAVLNVYSSVTGQTYTMNCTDNSQYVTCAGGNNAVVYIS</sequence>
<organism evidence="3 4">
    <name type="scientific">Corynebacterium occultum</name>
    <dbReference type="NCBI Taxonomy" id="2675219"/>
    <lineage>
        <taxon>Bacteria</taxon>
        <taxon>Bacillati</taxon>
        <taxon>Actinomycetota</taxon>
        <taxon>Actinomycetes</taxon>
        <taxon>Mycobacteriales</taxon>
        <taxon>Corynebacteriaceae</taxon>
        <taxon>Corynebacterium</taxon>
    </lineage>
</organism>
<keyword evidence="2" id="KW-0812">Transmembrane</keyword>
<evidence type="ECO:0000256" key="2">
    <source>
        <dbReference type="SAM" id="Phobius"/>
    </source>
</evidence>
<proteinExistence type="predicted"/>
<dbReference type="Proteomes" id="UP000424462">
    <property type="component" value="Chromosome"/>
</dbReference>
<evidence type="ECO:0000313" key="3">
    <source>
        <dbReference type="EMBL" id="QGU06742.1"/>
    </source>
</evidence>
<feature type="region of interest" description="Disordered" evidence="1">
    <location>
        <begin position="1"/>
        <end position="60"/>
    </location>
</feature>
<accession>A0A6B8VMM1</accession>
<evidence type="ECO:0000313" key="4">
    <source>
        <dbReference type="Proteomes" id="UP000424462"/>
    </source>
</evidence>
<name>A0A6B8VMM1_9CORY</name>
<dbReference type="RefSeq" id="WP_156230321.1">
    <property type="nucleotide sequence ID" value="NZ_CP046455.1"/>
</dbReference>
<dbReference type="KEGG" id="cok:COCCU_03970"/>
<dbReference type="EMBL" id="CP046455">
    <property type="protein sequence ID" value="QGU06742.1"/>
    <property type="molecule type" value="Genomic_DNA"/>
</dbReference>